<dbReference type="Proteomes" id="UP000663853">
    <property type="component" value="Unassembled WGS sequence"/>
</dbReference>
<proteinExistence type="predicted"/>
<feature type="compositionally biased region" description="Polar residues" evidence="1">
    <location>
        <begin position="146"/>
        <end position="155"/>
    </location>
</feature>
<dbReference type="EMBL" id="CAJMXA010003711">
    <property type="protein sequence ID" value="CAE6512897.1"/>
    <property type="molecule type" value="Genomic_DNA"/>
</dbReference>
<evidence type="ECO:0000313" key="3">
    <source>
        <dbReference type="Proteomes" id="UP000663853"/>
    </source>
</evidence>
<name>A0A8H3HHB5_9AGAM</name>
<feature type="region of interest" description="Disordered" evidence="1">
    <location>
        <begin position="120"/>
        <end position="192"/>
    </location>
</feature>
<gene>
    <name evidence="2" type="ORF">RDB_LOCUS131658</name>
</gene>
<reference evidence="2" key="1">
    <citation type="submission" date="2021-01" db="EMBL/GenBank/DDBJ databases">
        <authorList>
            <person name="Kaushik A."/>
        </authorList>
    </citation>
    <scope>NUCLEOTIDE SEQUENCE</scope>
    <source>
        <strain evidence="2">AG6-10EEA</strain>
    </source>
</reference>
<feature type="compositionally biased region" description="Acidic residues" evidence="1">
    <location>
        <begin position="128"/>
        <end position="139"/>
    </location>
</feature>
<evidence type="ECO:0000256" key="1">
    <source>
        <dbReference type="SAM" id="MobiDB-lite"/>
    </source>
</evidence>
<comment type="caution">
    <text evidence="2">The sequence shown here is derived from an EMBL/GenBank/DDBJ whole genome shotgun (WGS) entry which is preliminary data.</text>
</comment>
<evidence type="ECO:0008006" key="4">
    <source>
        <dbReference type="Google" id="ProtNLM"/>
    </source>
</evidence>
<evidence type="ECO:0000313" key="2">
    <source>
        <dbReference type="EMBL" id="CAE6512897.1"/>
    </source>
</evidence>
<sequence length="192" mass="21678">MTVTGIASSDDFCRMLRVLYATTLEGPFEFDTSTLISALYIATEYEYPTLRNYAIRHLEQVELTAIKRIEIARKFNVPSWEKPAYVDLCNRDEAVTEEEAKILGMTAFVRVSKIREKEQRRRGREMDVEWEQEITEPESPDVGNINKETAAQVQLSGGEEPPKEALPHLGSGIGKAKKVRKAKKGEQTVSLG</sequence>
<protein>
    <recommendedName>
        <fullName evidence="4">BTB domain-containing protein</fullName>
    </recommendedName>
</protein>
<accession>A0A8H3HHB5</accession>
<organism evidence="2 3">
    <name type="scientific">Rhizoctonia solani</name>
    <dbReference type="NCBI Taxonomy" id="456999"/>
    <lineage>
        <taxon>Eukaryota</taxon>
        <taxon>Fungi</taxon>
        <taxon>Dikarya</taxon>
        <taxon>Basidiomycota</taxon>
        <taxon>Agaricomycotina</taxon>
        <taxon>Agaricomycetes</taxon>
        <taxon>Cantharellales</taxon>
        <taxon>Ceratobasidiaceae</taxon>
        <taxon>Rhizoctonia</taxon>
    </lineage>
</organism>
<dbReference type="AlphaFoldDB" id="A0A8H3HHB5"/>